<evidence type="ECO:0000256" key="6">
    <source>
        <dbReference type="ARBA" id="ARBA00022833"/>
    </source>
</evidence>
<evidence type="ECO:0000256" key="1">
    <source>
        <dbReference type="ARBA" id="ARBA00022670"/>
    </source>
</evidence>
<keyword evidence="4" id="KW-0574">Periplasm</keyword>
<dbReference type="Pfam" id="PF03411">
    <property type="entry name" value="Peptidase_M74"/>
    <property type="match status" value="1"/>
</dbReference>
<dbReference type="InterPro" id="IPR005073">
    <property type="entry name" value="Peptidase_M74"/>
</dbReference>
<evidence type="ECO:0000256" key="4">
    <source>
        <dbReference type="ARBA" id="ARBA00022764"/>
    </source>
</evidence>
<dbReference type="GO" id="GO:0008237">
    <property type="term" value="F:metallopeptidase activity"/>
    <property type="evidence" value="ECO:0007669"/>
    <property type="project" value="UniProtKB-KW"/>
</dbReference>
<evidence type="ECO:0000256" key="7">
    <source>
        <dbReference type="ARBA" id="ARBA00023049"/>
    </source>
</evidence>
<dbReference type="GO" id="GO:0046872">
    <property type="term" value="F:metal ion binding"/>
    <property type="evidence" value="ECO:0007669"/>
    <property type="project" value="UniProtKB-KW"/>
</dbReference>
<dbReference type="GO" id="GO:0004252">
    <property type="term" value="F:serine-type endopeptidase activity"/>
    <property type="evidence" value="ECO:0007669"/>
    <property type="project" value="InterPro"/>
</dbReference>
<keyword evidence="5" id="KW-0378">Hydrolase</keyword>
<reference evidence="9 10" key="1">
    <citation type="submission" date="2014-12" db="EMBL/GenBank/DDBJ databases">
        <title>Genome assembly of Enhygromyxa salina DSM 15201.</title>
        <authorList>
            <person name="Sharma G."/>
            <person name="Subramanian S."/>
        </authorList>
    </citation>
    <scope>NUCLEOTIDE SEQUENCE [LARGE SCALE GENOMIC DNA]</scope>
    <source>
        <strain evidence="9 10">DSM 15201</strain>
    </source>
</reference>
<dbReference type="InterPro" id="IPR009045">
    <property type="entry name" value="Zn_M74/Hedgehog-like"/>
</dbReference>
<name>A0A0C2CPE0_9BACT</name>
<dbReference type="EMBL" id="JMCC02000227">
    <property type="protein sequence ID" value="KIG11595.1"/>
    <property type="molecule type" value="Genomic_DNA"/>
</dbReference>
<dbReference type="GO" id="GO:0030288">
    <property type="term" value="C:outer membrane-bounded periplasmic space"/>
    <property type="evidence" value="ECO:0007669"/>
    <property type="project" value="InterPro"/>
</dbReference>
<evidence type="ECO:0000256" key="5">
    <source>
        <dbReference type="ARBA" id="ARBA00022801"/>
    </source>
</evidence>
<organism evidence="9 10">
    <name type="scientific">Enhygromyxa salina</name>
    <dbReference type="NCBI Taxonomy" id="215803"/>
    <lineage>
        <taxon>Bacteria</taxon>
        <taxon>Pseudomonadati</taxon>
        <taxon>Myxococcota</taxon>
        <taxon>Polyangia</taxon>
        <taxon>Nannocystales</taxon>
        <taxon>Nannocystaceae</taxon>
        <taxon>Enhygromyxa</taxon>
    </lineage>
</organism>
<keyword evidence="6" id="KW-0862">Zinc</keyword>
<keyword evidence="3" id="KW-0732">Signal</keyword>
<evidence type="ECO:0000313" key="9">
    <source>
        <dbReference type="EMBL" id="KIG11595.1"/>
    </source>
</evidence>
<dbReference type="Proteomes" id="UP000031599">
    <property type="component" value="Unassembled WGS sequence"/>
</dbReference>
<accession>A0A0C2CPE0</accession>
<sequence>MLIPLACAYPLLERQFQDSEPARDNGELAQLSASTIELAAQFVPLQAVFGYDAQPVEAPPVAEPPPPPPPPTPEQITALLDDAAATLVDLEIKIDPRRRARGPLPAGSGLQQAHDEARALVLEGRFEQIRQWMALAQFGSREPGPHCGFSPLSRYDLVVTRTAKAAKGGAKDLAYLHIVVPAQGLPGPGQRGTHEAWIGDERWVNLADSLDPSRDYVPFKTNGNESLSRQWAQANVVAGLVNIANEYHQHTGMLLGIGDLSHVTGGKIGDHWTHQKGVDVDVYLLDHDHVSTDGRPQVWWNHIKRGVSIWTAEPKGKGAREPVADPADEHSRTPTSTRLEVLANIVLPIDDIAYFVHNDSSVLDPFDAQAGARRPGRRFLHAQNRGFWPAHADHVHLRWVAGELPVGVAPRP</sequence>
<evidence type="ECO:0000313" key="10">
    <source>
        <dbReference type="Proteomes" id="UP000031599"/>
    </source>
</evidence>
<dbReference type="SUPFAM" id="SSF55166">
    <property type="entry name" value="Hedgehog/DD-peptidase"/>
    <property type="match status" value="1"/>
</dbReference>
<feature type="region of interest" description="Disordered" evidence="8">
    <location>
        <begin position="314"/>
        <end position="334"/>
    </location>
</feature>
<keyword evidence="7" id="KW-0482">Metalloprotease</keyword>
<evidence type="ECO:0000256" key="3">
    <source>
        <dbReference type="ARBA" id="ARBA00022729"/>
    </source>
</evidence>
<dbReference type="AlphaFoldDB" id="A0A0C2CPE0"/>
<keyword evidence="2" id="KW-0479">Metal-binding</keyword>
<feature type="compositionally biased region" description="Basic and acidic residues" evidence="8">
    <location>
        <begin position="314"/>
        <end position="332"/>
    </location>
</feature>
<protein>
    <recommendedName>
        <fullName evidence="11">Penicillin-insensitive murein endopeptidase</fullName>
    </recommendedName>
</protein>
<comment type="caution">
    <text evidence="9">The sequence shown here is derived from an EMBL/GenBank/DDBJ whole genome shotgun (WGS) entry which is preliminary data.</text>
</comment>
<dbReference type="Gene3D" id="3.30.1380.10">
    <property type="match status" value="1"/>
</dbReference>
<evidence type="ECO:0000256" key="8">
    <source>
        <dbReference type="SAM" id="MobiDB-lite"/>
    </source>
</evidence>
<dbReference type="GO" id="GO:0006508">
    <property type="term" value="P:proteolysis"/>
    <property type="evidence" value="ECO:0007669"/>
    <property type="project" value="UniProtKB-KW"/>
</dbReference>
<evidence type="ECO:0000256" key="2">
    <source>
        <dbReference type="ARBA" id="ARBA00022723"/>
    </source>
</evidence>
<gene>
    <name evidence="9" type="ORF">DB30_03132</name>
</gene>
<evidence type="ECO:0008006" key="11">
    <source>
        <dbReference type="Google" id="ProtNLM"/>
    </source>
</evidence>
<proteinExistence type="predicted"/>
<keyword evidence="1" id="KW-0645">Protease</keyword>